<reference evidence="3" key="1">
    <citation type="journal article" date="2023" name="Science">
        <title>Elucidation of the pathway for biosynthesis of saponin adjuvants from the soapbark tree.</title>
        <authorList>
            <person name="Reed J."/>
            <person name="Orme A."/>
            <person name="El-Demerdash A."/>
            <person name="Owen C."/>
            <person name="Martin L.B.B."/>
            <person name="Misra R.C."/>
            <person name="Kikuchi S."/>
            <person name="Rejzek M."/>
            <person name="Martin A.C."/>
            <person name="Harkess A."/>
            <person name="Leebens-Mack J."/>
            <person name="Louveau T."/>
            <person name="Stephenson M.J."/>
            <person name="Osbourn A."/>
        </authorList>
    </citation>
    <scope>NUCLEOTIDE SEQUENCE</scope>
    <source>
        <strain evidence="3">S10</strain>
    </source>
</reference>
<feature type="chain" id="PRO_5042259663" evidence="1">
    <location>
        <begin position="23"/>
        <end position="167"/>
    </location>
</feature>
<dbReference type="KEGG" id="qsa:O6P43_028803"/>
<feature type="signal peptide" evidence="1">
    <location>
        <begin position="1"/>
        <end position="22"/>
    </location>
</feature>
<evidence type="ECO:0000313" key="4">
    <source>
        <dbReference type="Proteomes" id="UP001163823"/>
    </source>
</evidence>
<gene>
    <name evidence="3" type="ORF">O6P43_028803</name>
</gene>
<accession>A0AAD7KYT1</accession>
<feature type="domain" description="GPI-anchored protein LLG1-like" evidence="2">
    <location>
        <begin position="50"/>
        <end position="127"/>
    </location>
</feature>
<dbReference type="AlphaFoldDB" id="A0AAD7KYT1"/>
<protein>
    <submittedName>
        <fullName evidence="3">GPI-anchored protein LORELEI-like</fullName>
    </submittedName>
</protein>
<dbReference type="InterPro" id="IPR058888">
    <property type="entry name" value="LLG1-like"/>
</dbReference>
<dbReference type="PANTHER" id="PTHR31533:SF35">
    <property type="entry name" value="GPI-ANCHORED PROTEIN LLG2-RELATED"/>
    <property type="match status" value="1"/>
</dbReference>
<dbReference type="Pfam" id="PF26578">
    <property type="entry name" value="LLG1"/>
    <property type="match status" value="1"/>
</dbReference>
<evidence type="ECO:0000313" key="3">
    <source>
        <dbReference type="EMBL" id="KAJ7948306.1"/>
    </source>
</evidence>
<dbReference type="PANTHER" id="PTHR31533">
    <property type="entry name" value="GPI-ANCHORED PROTEIN LLG1-RELATED-RELATED"/>
    <property type="match status" value="1"/>
</dbReference>
<comment type="caution">
    <text evidence="3">The sequence shown here is derived from an EMBL/GenBank/DDBJ whole genome shotgun (WGS) entry which is preliminary data.</text>
</comment>
<dbReference type="Proteomes" id="UP001163823">
    <property type="component" value="Chromosome 12"/>
</dbReference>
<keyword evidence="4" id="KW-1185">Reference proteome</keyword>
<proteinExistence type="predicted"/>
<evidence type="ECO:0000256" key="1">
    <source>
        <dbReference type="SAM" id="SignalP"/>
    </source>
</evidence>
<organism evidence="3 4">
    <name type="scientific">Quillaja saponaria</name>
    <name type="common">Soap bark tree</name>
    <dbReference type="NCBI Taxonomy" id="32244"/>
    <lineage>
        <taxon>Eukaryota</taxon>
        <taxon>Viridiplantae</taxon>
        <taxon>Streptophyta</taxon>
        <taxon>Embryophyta</taxon>
        <taxon>Tracheophyta</taxon>
        <taxon>Spermatophyta</taxon>
        <taxon>Magnoliopsida</taxon>
        <taxon>eudicotyledons</taxon>
        <taxon>Gunneridae</taxon>
        <taxon>Pentapetalae</taxon>
        <taxon>rosids</taxon>
        <taxon>fabids</taxon>
        <taxon>Fabales</taxon>
        <taxon>Quillajaceae</taxon>
        <taxon>Quillaja</taxon>
    </lineage>
</organism>
<dbReference type="InterPro" id="IPR039307">
    <property type="entry name" value="LORELEI-like"/>
</dbReference>
<dbReference type="EMBL" id="JARAOO010000012">
    <property type="protein sequence ID" value="KAJ7948306.1"/>
    <property type="molecule type" value="Genomic_DNA"/>
</dbReference>
<name>A0AAD7KYT1_QUISA</name>
<evidence type="ECO:0000259" key="2">
    <source>
        <dbReference type="Pfam" id="PF26578"/>
    </source>
</evidence>
<keyword evidence="1" id="KW-0732">Signal</keyword>
<sequence>MGSIRCLNHVLCLFLLTSLATASTFLSNDVFDSPGSTSRSLLQVKKACGVDFENQNYSILTSQCKGPQYPPKVCCQAFKEFACPFVDQINDLASDCAATMFSYININGKYPPGLFSSQCEEGKEGLDCSQIKLANETATSNAGQIAASQSTLLMTTAGFLVFLFHFF</sequence>